<evidence type="ECO:0000313" key="2">
    <source>
        <dbReference type="EMBL" id="KAF9579558.1"/>
    </source>
</evidence>
<accession>A0A9P6FPP0</accession>
<protein>
    <submittedName>
        <fullName evidence="2">Uncharacterized protein</fullName>
    </submittedName>
</protein>
<dbReference type="OrthoDB" id="2444602at2759"/>
<feature type="region of interest" description="Disordered" evidence="1">
    <location>
        <begin position="131"/>
        <end position="150"/>
    </location>
</feature>
<keyword evidence="3" id="KW-1185">Reference proteome</keyword>
<evidence type="ECO:0000313" key="3">
    <source>
        <dbReference type="Proteomes" id="UP000780801"/>
    </source>
</evidence>
<organism evidence="2 3">
    <name type="scientific">Lunasporangiospora selenospora</name>
    <dbReference type="NCBI Taxonomy" id="979761"/>
    <lineage>
        <taxon>Eukaryota</taxon>
        <taxon>Fungi</taxon>
        <taxon>Fungi incertae sedis</taxon>
        <taxon>Mucoromycota</taxon>
        <taxon>Mortierellomycotina</taxon>
        <taxon>Mortierellomycetes</taxon>
        <taxon>Mortierellales</taxon>
        <taxon>Mortierellaceae</taxon>
        <taxon>Lunasporangiospora</taxon>
    </lineage>
</organism>
<sequence>MSRSPNHSDELGAEAGRRPQWPSTSVLNTPTSVLNAPVSVFDTPVSVLSDTDAVINVSVSADDSWLLPQETISTAAVSAPDEEITAREVSVRRTKNPDLKTTKTGKILHRTPRVSKDKKTTTYNRFLQQRSKILARERPDLTPQEPLEQQ</sequence>
<dbReference type="AlphaFoldDB" id="A0A9P6FPP0"/>
<gene>
    <name evidence="2" type="ORF">BGW38_004135</name>
</gene>
<dbReference type="EMBL" id="JAABOA010002675">
    <property type="protein sequence ID" value="KAF9579558.1"/>
    <property type="molecule type" value="Genomic_DNA"/>
</dbReference>
<feature type="region of interest" description="Disordered" evidence="1">
    <location>
        <begin position="1"/>
        <end position="33"/>
    </location>
</feature>
<feature type="compositionally biased region" description="Polar residues" evidence="1">
    <location>
        <begin position="21"/>
        <end position="33"/>
    </location>
</feature>
<feature type="compositionally biased region" description="Basic and acidic residues" evidence="1">
    <location>
        <begin position="1"/>
        <end position="10"/>
    </location>
</feature>
<name>A0A9P6FPP0_9FUNG</name>
<evidence type="ECO:0000256" key="1">
    <source>
        <dbReference type="SAM" id="MobiDB-lite"/>
    </source>
</evidence>
<proteinExistence type="predicted"/>
<comment type="caution">
    <text evidence="2">The sequence shown here is derived from an EMBL/GenBank/DDBJ whole genome shotgun (WGS) entry which is preliminary data.</text>
</comment>
<reference evidence="2" key="1">
    <citation type="journal article" date="2020" name="Fungal Divers.">
        <title>Resolving the Mortierellaceae phylogeny through synthesis of multi-gene phylogenetics and phylogenomics.</title>
        <authorList>
            <person name="Vandepol N."/>
            <person name="Liber J."/>
            <person name="Desiro A."/>
            <person name="Na H."/>
            <person name="Kennedy M."/>
            <person name="Barry K."/>
            <person name="Grigoriev I.V."/>
            <person name="Miller A.N."/>
            <person name="O'Donnell K."/>
            <person name="Stajich J.E."/>
            <person name="Bonito G."/>
        </authorList>
    </citation>
    <scope>NUCLEOTIDE SEQUENCE</scope>
    <source>
        <strain evidence="2">KOD1015</strain>
    </source>
</reference>
<dbReference type="Proteomes" id="UP000780801">
    <property type="component" value="Unassembled WGS sequence"/>
</dbReference>